<dbReference type="EMBL" id="FLQR01000007">
    <property type="protein sequence ID" value="SBS72786.1"/>
    <property type="molecule type" value="Genomic_DNA"/>
</dbReference>
<gene>
    <name evidence="1" type="ORF">MIPYR_30222</name>
</gene>
<reference evidence="1" key="1">
    <citation type="submission" date="2016-03" db="EMBL/GenBank/DDBJ databases">
        <authorList>
            <person name="Ploux O."/>
        </authorList>
    </citation>
    <scope>NUCLEOTIDE SEQUENCE</scope>
    <source>
        <strain evidence="1">UC1</strain>
    </source>
</reference>
<sequence>MSLSTGLPDNLATTRGAVLQWILLRTTR</sequence>
<name>A0A1Y5P247_9MICO</name>
<protein>
    <submittedName>
        <fullName evidence="1">Uncharacterized protein</fullName>
    </submittedName>
</protein>
<proteinExistence type="predicted"/>
<accession>A0A1Y5P247</accession>
<organism evidence="1">
    <name type="scientific">uncultured Microbacterium sp</name>
    <dbReference type="NCBI Taxonomy" id="191216"/>
    <lineage>
        <taxon>Bacteria</taxon>
        <taxon>Bacillati</taxon>
        <taxon>Actinomycetota</taxon>
        <taxon>Actinomycetes</taxon>
        <taxon>Micrococcales</taxon>
        <taxon>Microbacteriaceae</taxon>
        <taxon>Microbacterium</taxon>
        <taxon>environmental samples</taxon>
    </lineage>
</organism>
<evidence type="ECO:0000313" key="1">
    <source>
        <dbReference type="EMBL" id="SBS72786.1"/>
    </source>
</evidence>
<dbReference type="AlphaFoldDB" id="A0A1Y5P247"/>